<dbReference type="PROSITE" id="PS00467">
    <property type="entry name" value="RIBOSOMAL_L2"/>
    <property type="match status" value="1"/>
</dbReference>
<dbReference type="InterPro" id="IPR012340">
    <property type="entry name" value="NA-bd_OB-fold"/>
</dbReference>
<dbReference type="Gene3D" id="2.40.50.140">
    <property type="entry name" value="Nucleic acid-binding proteins"/>
    <property type="match status" value="1"/>
</dbReference>
<keyword evidence="5" id="KW-0694">RNA-binding</keyword>
<dbReference type="PANTHER" id="PTHR13691">
    <property type="entry name" value="RIBOSOMAL PROTEIN L2"/>
    <property type="match status" value="1"/>
</dbReference>
<dbReference type="SMART" id="SM01382">
    <property type="entry name" value="Ribosomal_L2_C"/>
    <property type="match status" value="1"/>
</dbReference>
<dbReference type="AlphaFoldDB" id="A0A2H0Z072"/>
<sequence length="283" mass="31355">MKTYKPTTKSRRSMTTLPYKELLSGDTPYKPLLKKNKNQSGRNSSGRITVRHQGGGHKRRLRDVDFTYDKKDIPARIETAEYDPFRSAFIGRALYRDGERRYVILPKEMKVGDSFIVSADAPPTLGNRLPIGKIPVGTFIYNIEISPGAGARLVRSAGNFAEVVAHDAGYTQTKLPSTEIRKISDLAWASIGTVGNEESNLVVIGKAGRSRWIGIRPTVRGTAMNPVDHPHGGGEGRQGRGLRRAKTAWGKPSGKGQKTRTPKKYSNPFIITRRKVGKNRKSQ</sequence>
<dbReference type="GO" id="GO:0016740">
    <property type="term" value="F:transferase activity"/>
    <property type="evidence" value="ECO:0007669"/>
    <property type="project" value="InterPro"/>
</dbReference>
<dbReference type="GO" id="GO:0015934">
    <property type="term" value="C:large ribosomal subunit"/>
    <property type="evidence" value="ECO:0007669"/>
    <property type="project" value="InterPro"/>
</dbReference>
<dbReference type="EMBL" id="PEXT01000032">
    <property type="protein sequence ID" value="PIS43382.1"/>
    <property type="molecule type" value="Genomic_DNA"/>
</dbReference>
<evidence type="ECO:0000259" key="7">
    <source>
        <dbReference type="SMART" id="SM01382"/>
    </source>
</evidence>
<dbReference type="InterPro" id="IPR022669">
    <property type="entry name" value="Ribosomal_uL2_C"/>
</dbReference>
<dbReference type="SUPFAM" id="SSF50104">
    <property type="entry name" value="Translation proteins SH3-like domain"/>
    <property type="match status" value="1"/>
</dbReference>
<dbReference type="InterPro" id="IPR014726">
    <property type="entry name" value="Ribosomal_uL2_dom3"/>
</dbReference>
<dbReference type="NCBIfam" id="TIGR01171">
    <property type="entry name" value="rplB_bact"/>
    <property type="match status" value="1"/>
</dbReference>
<evidence type="ECO:0000256" key="5">
    <source>
        <dbReference type="HAMAP-Rule" id="MF_01320"/>
    </source>
</evidence>
<dbReference type="GO" id="GO:0002181">
    <property type="term" value="P:cytoplasmic translation"/>
    <property type="evidence" value="ECO:0007669"/>
    <property type="project" value="TreeGrafter"/>
</dbReference>
<dbReference type="InterPro" id="IPR005880">
    <property type="entry name" value="Ribosomal_uL2_bac/org-type"/>
</dbReference>
<dbReference type="Proteomes" id="UP000228687">
    <property type="component" value="Unassembled WGS sequence"/>
</dbReference>
<evidence type="ECO:0000313" key="9">
    <source>
        <dbReference type="EMBL" id="PIS43382.1"/>
    </source>
</evidence>
<keyword evidence="5" id="KW-0699">rRNA-binding</keyword>
<dbReference type="GO" id="GO:0003735">
    <property type="term" value="F:structural constituent of ribosome"/>
    <property type="evidence" value="ECO:0007669"/>
    <property type="project" value="InterPro"/>
</dbReference>
<dbReference type="FunFam" id="4.10.950.10:FF:000001">
    <property type="entry name" value="50S ribosomal protein L2"/>
    <property type="match status" value="1"/>
</dbReference>
<evidence type="ECO:0000256" key="4">
    <source>
        <dbReference type="ARBA" id="ARBA00035242"/>
    </source>
</evidence>
<comment type="similarity">
    <text evidence="1 5">Belongs to the universal ribosomal protein uL2 family.</text>
</comment>
<dbReference type="InterPro" id="IPR022666">
    <property type="entry name" value="Ribosomal_uL2_RNA-bd_dom"/>
</dbReference>
<dbReference type="InterPro" id="IPR008991">
    <property type="entry name" value="Translation_prot_SH3-like_sf"/>
</dbReference>
<evidence type="ECO:0000256" key="2">
    <source>
        <dbReference type="ARBA" id="ARBA00022980"/>
    </source>
</evidence>
<name>A0A2H0Z072_9BACT</name>
<dbReference type="InterPro" id="IPR022671">
    <property type="entry name" value="Ribosomal_uL2_CS"/>
</dbReference>
<dbReference type="Pfam" id="PF00181">
    <property type="entry name" value="Ribosomal_L2_N"/>
    <property type="match status" value="1"/>
</dbReference>
<dbReference type="GO" id="GO:0019843">
    <property type="term" value="F:rRNA binding"/>
    <property type="evidence" value="ECO:0007669"/>
    <property type="project" value="UniProtKB-UniRule"/>
</dbReference>
<comment type="caution">
    <text evidence="9">The sequence shown here is derived from an EMBL/GenBank/DDBJ whole genome shotgun (WGS) entry which is preliminary data.</text>
</comment>
<dbReference type="Pfam" id="PF03947">
    <property type="entry name" value="Ribosomal_L2_C"/>
    <property type="match status" value="1"/>
</dbReference>
<evidence type="ECO:0000256" key="1">
    <source>
        <dbReference type="ARBA" id="ARBA00005636"/>
    </source>
</evidence>
<dbReference type="Gene3D" id="4.10.950.10">
    <property type="entry name" value="Ribosomal protein L2, domain 3"/>
    <property type="match status" value="1"/>
</dbReference>
<dbReference type="InterPro" id="IPR014722">
    <property type="entry name" value="Rib_uL2_dom2"/>
</dbReference>
<organism evidence="9 10">
    <name type="scientific">Candidatus Kaiserbacteria bacterium CG08_land_8_20_14_0_20_50_21</name>
    <dbReference type="NCBI Taxonomy" id="1974604"/>
    <lineage>
        <taxon>Bacteria</taxon>
        <taxon>Candidatus Kaiseribacteriota</taxon>
    </lineage>
</organism>
<evidence type="ECO:0000313" key="10">
    <source>
        <dbReference type="Proteomes" id="UP000228687"/>
    </source>
</evidence>
<proteinExistence type="inferred from homology"/>
<dbReference type="Gene3D" id="2.30.30.30">
    <property type="match status" value="1"/>
</dbReference>
<feature type="compositionally biased region" description="Basic and acidic residues" evidence="6">
    <location>
        <begin position="228"/>
        <end position="238"/>
    </location>
</feature>
<feature type="region of interest" description="Disordered" evidence="6">
    <location>
        <begin position="22"/>
        <end position="59"/>
    </location>
</feature>
<feature type="compositionally biased region" description="Basic residues" evidence="6">
    <location>
        <begin position="272"/>
        <end position="283"/>
    </location>
</feature>
<comment type="subunit">
    <text evidence="5">Part of the 50S ribosomal subunit. Forms a bridge to the 30S subunit in the 70S ribosome.</text>
</comment>
<keyword evidence="2 5" id="KW-0689">Ribosomal protein</keyword>
<dbReference type="HAMAP" id="MF_01320_B">
    <property type="entry name" value="Ribosomal_uL2_B"/>
    <property type="match status" value="1"/>
</dbReference>
<dbReference type="PANTHER" id="PTHR13691:SF5">
    <property type="entry name" value="LARGE RIBOSOMAL SUBUNIT PROTEIN UL2M"/>
    <property type="match status" value="1"/>
</dbReference>
<dbReference type="InterPro" id="IPR002171">
    <property type="entry name" value="Ribosomal_uL2"/>
</dbReference>
<feature type="domain" description="Large ribosomal subunit protein uL2 C-terminal" evidence="7">
    <location>
        <begin position="123"/>
        <end position="252"/>
    </location>
</feature>
<gene>
    <name evidence="5 9" type="primary">rplB</name>
    <name evidence="9" type="ORF">COT23_01560</name>
</gene>
<evidence type="ECO:0000256" key="3">
    <source>
        <dbReference type="ARBA" id="ARBA00023274"/>
    </source>
</evidence>
<dbReference type="SUPFAM" id="SSF50249">
    <property type="entry name" value="Nucleic acid-binding proteins"/>
    <property type="match status" value="1"/>
</dbReference>
<comment type="function">
    <text evidence="5">One of the primary rRNA binding proteins. Required for association of the 30S and 50S subunits to form the 70S ribosome, for tRNA binding and peptide bond formation. It has been suggested to have peptidyltransferase activity; this is somewhat controversial. Makes several contacts with the 16S rRNA in the 70S ribosome.</text>
</comment>
<evidence type="ECO:0000256" key="6">
    <source>
        <dbReference type="SAM" id="MobiDB-lite"/>
    </source>
</evidence>
<feature type="compositionally biased region" description="Polar residues" evidence="6">
    <location>
        <begin position="38"/>
        <end position="47"/>
    </location>
</feature>
<evidence type="ECO:0000259" key="8">
    <source>
        <dbReference type="SMART" id="SM01383"/>
    </source>
</evidence>
<dbReference type="SMART" id="SM01383">
    <property type="entry name" value="Ribosomal_L2"/>
    <property type="match status" value="1"/>
</dbReference>
<dbReference type="PIRSF" id="PIRSF002158">
    <property type="entry name" value="Ribosomal_L2"/>
    <property type="match status" value="1"/>
</dbReference>
<accession>A0A2H0Z072</accession>
<keyword evidence="3 5" id="KW-0687">Ribonucleoprotein</keyword>
<feature type="region of interest" description="Disordered" evidence="6">
    <location>
        <begin position="221"/>
        <end position="283"/>
    </location>
</feature>
<feature type="domain" description="Large ribosomal subunit protein uL2 RNA-binding" evidence="8">
    <location>
        <begin position="41"/>
        <end position="118"/>
    </location>
</feature>
<protein>
    <recommendedName>
        <fullName evidence="4 5">Large ribosomal subunit protein uL2</fullName>
    </recommendedName>
</protein>
<reference evidence="10" key="1">
    <citation type="submission" date="2017-09" db="EMBL/GenBank/DDBJ databases">
        <title>Depth-based differentiation of microbial function through sediment-hosted aquifers and enrichment of novel symbionts in the deep terrestrial subsurface.</title>
        <authorList>
            <person name="Probst A.J."/>
            <person name="Ladd B."/>
            <person name="Jarett J.K."/>
            <person name="Geller-Mcgrath D.E."/>
            <person name="Sieber C.M.K."/>
            <person name="Emerson J.B."/>
            <person name="Anantharaman K."/>
            <person name="Thomas B.C."/>
            <person name="Malmstrom R."/>
            <person name="Stieglmeier M."/>
            <person name="Klingl A."/>
            <person name="Woyke T."/>
            <person name="Ryan C.M."/>
            <person name="Banfield J.F."/>
        </authorList>
    </citation>
    <scope>NUCLEOTIDE SEQUENCE [LARGE SCALE GENOMIC DNA]</scope>
</reference>